<feature type="transmembrane region" description="Helical" evidence="1">
    <location>
        <begin position="41"/>
        <end position="64"/>
    </location>
</feature>
<evidence type="ECO:0000256" key="1">
    <source>
        <dbReference type="SAM" id="Phobius"/>
    </source>
</evidence>
<feature type="domain" description="Transglycosylase SLT" evidence="2">
    <location>
        <begin position="243"/>
        <end position="325"/>
    </location>
</feature>
<keyword evidence="1" id="KW-0812">Transmembrane</keyword>
<proteinExistence type="predicted"/>
<comment type="caution">
    <text evidence="3">The sequence shown here is derived from an EMBL/GenBank/DDBJ whole genome shotgun (WGS) entry which is preliminary data.</text>
</comment>
<dbReference type="Proteomes" id="UP000033930">
    <property type="component" value="Unassembled WGS sequence"/>
</dbReference>
<evidence type="ECO:0000259" key="2">
    <source>
        <dbReference type="Pfam" id="PF01464"/>
    </source>
</evidence>
<accession>A0A0G0YBD4</accession>
<evidence type="ECO:0000313" key="4">
    <source>
        <dbReference type="Proteomes" id="UP000033930"/>
    </source>
</evidence>
<dbReference type="SUPFAM" id="SSF53955">
    <property type="entry name" value="Lysozyme-like"/>
    <property type="match status" value="1"/>
</dbReference>
<dbReference type="Pfam" id="PF01464">
    <property type="entry name" value="SLT"/>
    <property type="match status" value="1"/>
</dbReference>
<feature type="transmembrane region" description="Helical" evidence="1">
    <location>
        <begin position="111"/>
        <end position="134"/>
    </location>
</feature>
<protein>
    <recommendedName>
        <fullName evidence="2">Transglycosylase SLT domain-containing protein</fullName>
    </recommendedName>
</protein>
<organism evidence="3 4">
    <name type="scientific">Candidatus Uhrbacteria bacterium GW2011_GWC1_41_20</name>
    <dbReference type="NCBI Taxonomy" id="1618983"/>
    <lineage>
        <taxon>Bacteria</taxon>
        <taxon>Candidatus Uhriibacteriota</taxon>
    </lineage>
</organism>
<keyword evidence="1" id="KW-1133">Transmembrane helix</keyword>
<reference evidence="3 4" key="1">
    <citation type="journal article" date="2015" name="Nature">
        <title>rRNA introns, odd ribosomes, and small enigmatic genomes across a large radiation of phyla.</title>
        <authorList>
            <person name="Brown C.T."/>
            <person name="Hug L.A."/>
            <person name="Thomas B.C."/>
            <person name="Sharon I."/>
            <person name="Castelle C.J."/>
            <person name="Singh A."/>
            <person name="Wilkins M.J."/>
            <person name="Williams K.H."/>
            <person name="Banfield J.F."/>
        </authorList>
    </citation>
    <scope>NUCLEOTIDE SEQUENCE [LARGE SCALE GENOMIC DNA]</scope>
</reference>
<dbReference type="InterPro" id="IPR008258">
    <property type="entry name" value="Transglycosylase_SLT_dom_1"/>
</dbReference>
<dbReference type="Gene3D" id="1.10.530.10">
    <property type="match status" value="1"/>
</dbReference>
<dbReference type="InterPro" id="IPR023346">
    <property type="entry name" value="Lysozyme-like_dom_sf"/>
</dbReference>
<sequence>MGLTKALFLCLNGRSLIRHHPQPNRGDQMDRNKFKSGVAQVTRAIMAFVVRWTPIIASAIWAFICKWAPIVWSRLVKATVWTGLAIWATTKFVGRLIRTTAIDPLRQATKVWLFGNIWGAIFCTLIVMGFTVFYGPVESPTPEEPNVGDVEREPGNPPVCGKDCIKTIRESRAKLRGIEENEAQYVLREYNAFVASSTWRERAESCHKNHWQHFQKAEEMTLYPAAFISGKALIEGAGCRNIAATNGDGGIGPMQITHPYSSHIVAVGRMLGVSKASVDYRHDYLTNVLLGTVMFSDFENQFGSRGVGLLAYNRGPGNVRKDMRRGELTNFKQRTLSDFRGGIPEHAGKGGRPRVYADRVLAGMVMMDRVARNLPLKPLERLTLEDIPGANPADDGK</sequence>
<name>A0A0G0YBD4_9BACT</name>
<gene>
    <name evidence="3" type="ORF">UU50_C0027G0003</name>
</gene>
<evidence type="ECO:0000313" key="3">
    <source>
        <dbReference type="EMBL" id="KKR97597.1"/>
    </source>
</evidence>
<keyword evidence="1" id="KW-0472">Membrane</keyword>
<dbReference type="AlphaFoldDB" id="A0A0G0YBD4"/>
<dbReference type="EMBL" id="LCAW01000027">
    <property type="protein sequence ID" value="KKR97597.1"/>
    <property type="molecule type" value="Genomic_DNA"/>
</dbReference>